<dbReference type="Pfam" id="PF08501">
    <property type="entry name" value="Shikimate_dh_N"/>
    <property type="match status" value="1"/>
</dbReference>
<dbReference type="InterPro" id="IPR022893">
    <property type="entry name" value="Shikimate_DH_fam"/>
</dbReference>
<evidence type="ECO:0000259" key="3">
    <source>
        <dbReference type="Pfam" id="PF08501"/>
    </source>
</evidence>
<dbReference type="PANTHER" id="PTHR21089">
    <property type="entry name" value="SHIKIMATE DEHYDROGENASE"/>
    <property type="match status" value="1"/>
</dbReference>
<dbReference type="GO" id="GO:0009423">
    <property type="term" value="P:chorismate biosynthetic process"/>
    <property type="evidence" value="ECO:0007669"/>
    <property type="project" value="TreeGrafter"/>
</dbReference>
<dbReference type="AlphaFoldDB" id="A0A939H9M9"/>
<sequence>MKNMRKTGLLGRRIGYSRSPEIHERLFGNKRMDITYEIFDLPREEIRAFIDSLAVNQIIGFNVTIPYKEEIISYIHELDSTALECGAVNTVVIKNGWRIGYNTDVYGFMQSLKDNRVDVRGKDVLILGSGGAAKAVYTALKKMKANIHMAFRSETRRKEFPEAITITPLDEISDISMYHLVINCTKLGSVNFDEMPIDIRNYSNDTILYDLNYEPMHSAFLRFGTSAGLQVINGESMLFNQAVKSQELWIDALNLF</sequence>
<accession>A0A939H9M9</accession>
<gene>
    <name evidence="4" type="ORF">J3A84_00990</name>
</gene>
<dbReference type="PANTHER" id="PTHR21089:SF1">
    <property type="entry name" value="BIFUNCTIONAL 3-DEHYDROQUINATE DEHYDRATASE_SHIKIMATE DEHYDROGENASE, CHLOROPLASTIC"/>
    <property type="match status" value="1"/>
</dbReference>
<dbReference type="RefSeq" id="WP_207598129.1">
    <property type="nucleotide sequence ID" value="NZ_JAFNJU010000001.1"/>
</dbReference>
<dbReference type="CDD" id="cd01065">
    <property type="entry name" value="NAD_bind_Shikimate_DH"/>
    <property type="match status" value="1"/>
</dbReference>
<dbReference type="EMBL" id="JAFNJU010000001">
    <property type="protein sequence ID" value="MBO1263615.1"/>
    <property type="molecule type" value="Genomic_DNA"/>
</dbReference>
<organism evidence="4 5">
    <name type="scientific">Proteiniclasticum aestuarii</name>
    <dbReference type="NCBI Taxonomy" id="2817862"/>
    <lineage>
        <taxon>Bacteria</taxon>
        <taxon>Bacillati</taxon>
        <taxon>Bacillota</taxon>
        <taxon>Clostridia</taxon>
        <taxon>Eubacteriales</taxon>
        <taxon>Clostridiaceae</taxon>
        <taxon>Proteiniclasticum</taxon>
    </lineage>
</organism>
<dbReference type="GO" id="GO:0019632">
    <property type="term" value="P:shikimate metabolic process"/>
    <property type="evidence" value="ECO:0007669"/>
    <property type="project" value="TreeGrafter"/>
</dbReference>
<keyword evidence="2" id="KW-0057">Aromatic amino acid biosynthesis</keyword>
<dbReference type="InterPro" id="IPR013708">
    <property type="entry name" value="Shikimate_DH-bd_N"/>
</dbReference>
<dbReference type="Proteomes" id="UP000664218">
    <property type="component" value="Unassembled WGS sequence"/>
</dbReference>
<dbReference type="Gene3D" id="3.40.50.10860">
    <property type="entry name" value="Leucine Dehydrogenase, chain A, domain 1"/>
    <property type="match status" value="1"/>
</dbReference>
<dbReference type="GO" id="GO:0004764">
    <property type="term" value="F:shikimate 3-dehydrogenase (NADP+) activity"/>
    <property type="evidence" value="ECO:0007669"/>
    <property type="project" value="InterPro"/>
</dbReference>
<comment type="pathway">
    <text evidence="1">Metabolic intermediate biosynthesis; chorismate biosynthesis; chorismate from D-erythrose 4-phosphate and phosphoenolpyruvate: step 4/7.</text>
</comment>
<reference evidence="4" key="1">
    <citation type="submission" date="2021-03" db="EMBL/GenBank/DDBJ databases">
        <title>Proteiniclasticum marinus sp. nov., isolated from tidal flat sediment.</title>
        <authorList>
            <person name="Namirimu T."/>
            <person name="Yang J.-A."/>
            <person name="Yang S.-H."/>
            <person name="Kim Y.-J."/>
            <person name="Kwon K.K."/>
        </authorList>
    </citation>
    <scope>NUCLEOTIDE SEQUENCE</scope>
    <source>
        <strain evidence="4">SCR006</strain>
    </source>
</reference>
<dbReference type="InterPro" id="IPR046346">
    <property type="entry name" value="Aminoacid_DH-like_N_sf"/>
</dbReference>
<feature type="domain" description="Shikimate dehydrogenase substrate binding N-terminal" evidence="3">
    <location>
        <begin position="9"/>
        <end position="91"/>
    </location>
</feature>
<name>A0A939H9M9_9CLOT</name>
<evidence type="ECO:0000256" key="1">
    <source>
        <dbReference type="ARBA" id="ARBA00004871"/>
    </source>
</evidence>
<dbReference type="SUPFAM" id="SSF53223">
    <property type="entry name" value="Aminoacid dehydrogenase-like, N-terminal domain"/>
    <property type="match status" value="1"/>
</dbReference>
<dbReference type="Gene3D" id="3.40.50.720">
    <property type="entry name" value="NAD(P)-binding Rossmann-like Domain"/>
    <property type="match status" value="1"/>
</dbReference>
<protein>
    <submittedName>
        <fullName evidence="4">Shikimate dehydrogenase</fullName>
    </submittedName>
</protein>
<dbReference type="InterPro" id="IPR036291">
    <property type="entry name" value="NAD(P)-bd_dom_sf"/>
</dbReference>
<evidence type="ECO:0000256" key="2">
    <source>
        <dbReference type="ARBA" id="ARBA00023141"/>
    </source>
</evidence>
<keyword evidence="5" id="KW-1185">Reference proteome</keyword>
<dbReference type="SUPFAM" id="SSF51735">
    <property type="entry name" value="NAD(P)-binding Rossmann-fold domains"/>
    <property type="match status" value="1"/>
</dbReference>
<keyword evidence="2" id="KW-0028">Amino-acid biosynthesis</keyword>
<evidence type="ECO:0000313" key="5">
    <source>
        <dbReference type="Proteomes" id="UP000664218"/>
    </source>
</evidence>
<dbReference type="GO" id="GO:0009073">
    <property type="term" value="P:aromatic amino acid family biosynthetic process"/>
    <property type="evidence" value="ECO:0007669"/>
    <property type="project" value="UniProtKB-KW"/>
</dbReference>
<proteinExistence type="predicted"/>
<dbReference type="GO" id="GO:0005829">
    <property type="term" value="C:cytosol"/>
    <property type="evidence" value="ECO:0007669"/>
    <property type="project" value="TreeGrafter"/>
</dbReference>
<evidence type="ECO:0000313" key="4">
    <source>
        <dbReference type="EMBL" id="MBO1263615.1"/>
    </source>
</evidence>
<dbReference type="GO" id="GO:0050661">
    <property type="term" value="F:NADP binding"/>
    <property type="evidence" value="ECO:0007669"/>
    <property type="project" value="TreeGrafter"/>
</dbReference>
<comment type="caution">
    <text evidence="4">The sequence shown here is derived from an EMBL/GenBank/DDBJ whole genome shotgun (WGS) entry which is preliminary data.</text>
</comment>